<dbReference type="Proteomes" id="UP000278222">
    <property type="component" value="Unassembled WGS sequence"/>
</dbReference>
<comment type="caution">
    <text evidence="2">The sequence shown here is derived from an EMBL/GenBank/DDBJ whole genome shotgun (WGS) entry which is preliminary data.</text>
</comment>
<feature type="chain" id="PRO_5017924887" evidence="1">
    <location>
        <begin position="25"/>
        <end position="114"/>
    </location>
</feature>
<organism evidence="2 3">
    <name type="scientific">Stella humosa</name>
    <dbReference type="NCBI Taxonomy" id="94"/>
    <lineage>
        <taxon>Bacteria</taxon>
        <taxon>Pseudomonadati</taxon>
        <taxon>Pseudomonadota</taxon>
        <taxon>Alphaproteobacteria</taxon>
        <taxon>Rhodospirillales</taxon>
        <taxon>Stellaceae</taxon>
        <taxon>Stella</taxon>
    </lineage>
</organism>
<dbReference type="PROSITE" id="PS51257">
    <property type="entry name" value="PROKAR_LIPOPROTEIN"/>
    <property type="match status" value="1"/>
</dbReference>
<gene>
    <name evidence="2" type="ORF">EDC65_0582</name>
</gene>
<evidence type="ECO:0000256" key="1">
    <source>
        <dbReference type="SAM" id="SignalP"/>
    </source>
</evidence>
<dbReference type="EMBL" id="RJKX01000011">
    <property type="protein sequence ID" value="ROQ01403.1"/>
    <property type="molecule type" value="Genomic_DNA"/>
</dbReference>
<proteinExistence type="predicted"/>
<dbReference type="AlphaFoldDB" id="A0A3N1MCG2"/>
<keyword evidence="1" id="KW-0732">Signal</keyword>
<keyword evidence="3" id="KW-1185">Reference proteome</keyword>
<evidence type="ECO:0000313" key="3">
    <source>
        <dbReference type="Proteomes" id="UP000278222"/>
    </source>
</evidence>
<sequence>MNKALRLTACLALALQAGAPAALACEPEAMNEQLAELCRVPLEELSTMLSAVKQPPEATAALRSRLEDARNACRDGEFEVGALSFVRLARDIGRLEARTLAALGPAISPVGSAR</sequence>
<reference evidence="2 3" key="1">
    <citation type="submission" date="2018-11" db="EMBL/GenBank/DDBJ databases">
        <title>Genomic Encyclopedia of Type Strains, Phase IV (KMG-IV): sequencing the most valuable type-strain genomes for metagenomic binning, comparative biology and taxonomic classification.</title>
        <authorList>
            <person name="Goeker M."/>
        </authorList>
    </citation>
    <scope>NUCLEOTIDE SEQUENCE [LARGE SCALE GENOMIC DNA]</scope>
    <source>
        <strain evidence="2 3">DSM 5900</strain>
    </source>
</reference>
<evidence type="ECO:0000313" key="2">
    <source>
        <dbReference type="EMBL" id="ROQ01403.1"/>
    </source>
</evidence>
<accession>A0A3N1MCG2</accession>
<feature type="signal peptide" evidence="1">
    <location>
        <begin position="1"/>
        <end position="24"/>
    </location>
</feature>
<protein>
    <submittedName>
        <fullName evidence="2">Uncharacterized protein</fullName>
    </submittedName>
</protein>
<name>A0A3N1MCG2_9PROT</name>